<keyword evidence="2" id="KW-1185">Reference proteome</keyword>
<dbReference type="RefSeq" id="WP_132003342.1">
    <property type="nucleotide sequence ID" value="NZ_JBHUNN010000002.1"/>
</dbReference>
<dbReference type="InterPro" id="IPR009363">
    <property type="entry name" value="Phage_Mu_Gp16"/>
</dbReference>
<dbReference type="Proteomes" id="UP000294881">
    <property type="component" value="Unassembled WGS sequence"/>
</dbReference>
<dbReference type="Pfam" id="PF06252">
    <property type="entry name" value="GemA"/>
    <property type="match status" value="1"/>
</dbReference>
<proteinExistence type="predicted"/>
<protein>
    <submittedName>
        <fullName evidence="1">Uncharacterized protein DUF1018</fullName>
    </submittedName>
</protein>
<organism evidence="1 2">
    <name type="scientific">Camelimonas lactis</name>
    <dbReference type="NCBI Taxonomy" id="659006"/>
    <lineage>
        <taxon>Bacteria</taxon>
        <taxon>Pseudomonadati</taxon>
        <taxon>Pseudomonadota</taxon>
        <taxon>Alphaproteobacteria</taxon>
        <taxon>Hyphomicrobiales</taxon>
        <taxon>Chelatococcaceae</taxon>
        <taxon>Camelimonas</taxon>
    </lineage>
</organism>
<dbReference type="EMBL" id="SLWL01000002">
    <property type="protein sequence ID" value="TCO15202.1"/>
    <property type="molecule type" value="Genomic_DNA"/>
</dbReference>
<gene>
    <name evidence="1" type="ORF">EV666_102180</name>
</gene>
<comment type="caution">
    <text evidence="1">The sequence shown here is derived from an EMBL/GenBank/DDBJ whole genome shotgun (WGS) entry which is preliminary data.</text>
</comment>
<evidence type="ECO:0000313" key="1">
    <source>
        <dbReference type="EMBL" id="TCO15202.1"/>
    </source>
</evidence>
<dbReference type="AlphaFoldDB" id="A0A4R2GZ72"/>
<name>A0A4R2GZ72_9HYPH</name>
<accession>A0A4R2GZ72</accession>
<evidence type="ECO:0000313" key="2">
    <source>
        <dbReference type="Proteomes" id="UP000294881"/>
    </source>
</evidence>
<dbReference type="OrthoDB" id="7353918at2"/>
<sequence>MNSHVRQIIQPAQIRAIHVLKGQAAIGDGAYRDLLASHGVSSSKELTAAQAGRLIDQLRGMAPRTAAHARAVPMTGKYGPIIRALWIAGYNLGVVQDRTDAACCAFVERQTNIQRTVWLTDPKTATAVIEALKAWLARTADVEWPGKASASLEERKLAVIRAQWARLQAIGVVFAAGGGGLQTVIETHIGRDLRRVDDPSLTAVELDGVSRMLGRRIRAAMKPNTRKSAA</sequence>
<reference evidence="1 2" key="1">
    <citation type="submission" date="2019-03" db="EMBL/GenBank/DDBJ databases">
        <title>Genomic Encyclopedia of Type Strains, Phase IV (KMG-IV): sequencing the most valuable type-strain genomes for metagenomic binning, comparative biology and taxonomic classification.</title>
        <authorList>
            <person name="Goeker M."/>
        </authorList>
    </citation>
    <scope>NUCLEOTIDE SEQUENCE [LARGE SCALE GENOMIC DNA]</scope>
    <source>
        <strain evidence="1 2">DSM 22958</strain>
    </source>
</reference>